<dbReference type="EMBL" id="CP120373">
    <property type="protein sequence ID" value="WEX86779.1"/>
    <property type="molecule type" value="Genomic_DNA"/>
</dbReference>
<feature type="region of interest" description="Disordered" evidence="3">
    <location>
        <begin position="1"/>
        <end position="22"/>
    </location>
</feature>
<dbReference type="Proteomes" id="UP001229355">
    <property type="component" value="Chromosome 1"/>
</dbReference>
<dbReference type="InterPro" id="IPR036052">
    <property type="entry name" value="TrpB-like_PALP_sf"/>
</dbReference>
<comment type="cofactor">
    <cofactor evidence="1">
        <name>pyridoxal 5'-phosphate</name>
        <dbReference type="ChEBI" id="CHEBI:597326"/>
    </cofactor>
</comment>
<evidence type="ECO:0000313" key="5">
    <source>
        <dbReference type="EMBL" id="WEX86779.1"/>
    </source>
</evidence>
<keyword evidence="6" id="KW-1185">Reference proteome</keyword>
<evidence type="ECO:0000256" key="1">
    <source>
        <dbReference type="ARBA" id="ARBA00001933"/>
    </source>
</evidence>
<dbReference type="InterPro" id="IPR010081">
    <property type="entry name" value="DiNH2opropionate_NH3_lyase"/>
</dbReference>
<organism evidence="5 6">
    <name type="scientific">Sinorhizobium garamanticum</name>
    <dbReference type="NCBI Taxonomy" id="680247"/>
    <lineage>
        <taxon>Bacteria</taxon>
        <taxon>Pseudomonadati</taxon>
        <taxon>Pseudomonadota</taxon>
        <taxon>Alphaproteobacteria</taxon>
        <taxon>Hyphomicrobiales</taxon>
        <taxon>Rhizobiaceae</taxon>
        <taxon>Sinorhizobium/Ensifer group</taxon>
        <taxon>Sinorhizobium</taxon>
    </lineage>
</organism>
<keyword evidence="2" id="KW-0663">Pyridoxal phosphate</keyword>
<dbReference type="SUPFAM" id="SSF53686">
    <property type="entry name" value="Tryptophan synthase beta subunit-like PLP-dependent enzymes"/>
    <property type="match status" value="1"/>
</dbReference>
<feature type="domain" description="Tryptophan synthase beta chain-like PALP" evidence="4">
    <location>
        <begin position="40"/>
        <end position="353"/>
    </location>
</feature>
<accession>A0ABY8D7C0</accession>
<sequence length="404" mass="42522">MFLLNSHPHHNSPLDPVDAETLGEGGADTVERFLAHRANHAETPLHALPALARELSVGAVHVKDEGHRLGLGSFKALGGAYAVIRLVLEEAERRLGRAVDIAELHSPEAKAVAASMTFACATDGNHGRSVAQGAELVGAKAVIFVHGGVSEARVAAISRFGAEMVRVDGTYDDTVAEAARVAAENRWTIVSDTSWAGYERIPGLVMQGYTAMVREALRRLPEPPTHVFVQAGVGGVAAAVSGHLALTFGDRRPTFTVVDPVRAACIFETARAGHPVKIAHGEPTVMAMLECYDPSLVAWRVLKHVADVFMTVDEQDAIAAMNRLARPSGNDPAIVAGESGGAGLAGLVRAATTPAIRAAVGLDETSRVLLFNTEGATDPERYAELVGMTPAEVIGRRQAQGVTA</sequence>
<dbReference type="RefSeq" id="WP_280658847.1">
    <property type="nucleotide sequence ID" value="NZ_CP120373.1"/>
</dbReference>
<evidence type="ECO:0000259" key="4">
    <source>
        <dbReference type="Pfam" id="PF00291"/>
    </source>
</evidence>
<dbReference type="Pfam" id="PF00291">
    <property type="entry name" value="PALP"/>
    <property type="match status" value="1"/>
</dbReference>
<evidence type="ECO:0000313" key="6">
    <source>
        <dbReference type="Proteomes" id="UP001229355"/>
    </source>
</evidence>
<evidence type="ECO:0000256" key="2">
    <source>
        <dbReference type="ARBA" id="ARBA00022898"/>
    </source>
</evidence>
<evidence type="ECO:0000256" key="3">
    <source>
        <dbReference type="SAM" id="MobiDB-lite"/>
    </source>
</evidence>
<gene>
    <name evidence="5" type="ORF">PZN02_003110</name>
</gene>
<proteinExistence type="predicted"/>
<keyword evidence="5" id="KW-0456">Lyase</keyword>
<name>A0ABY8D7C0_9HYPH</name>
<reference evidence="5 6" key="1">
    <citation type="submission" date="2023-03" db="EMBL/GenBank/DDBJ databases">
        <authorList>
            <person name="Kaur S."/>
            <person name="Espinosa-Saiz D."/>
            <person name="Velazquez E."/>
            <person name="Menendez E."/>
            <person name="diCenzo G.C."/>
        </authorList>
    </citation>
    <scope>NUCLEOTIDE SEQUENCE [LARGE SCALE GENOMIC DNA]</scope>
    <source>
        <strain evidence="5 6">LMG 24692</strain>
    </source>
</reference>
<dbReference type="Gene3D" id="3.40.50.1100">
    <property type="match status" value="3"/>
</dbReference>
<dbReference type="InterPro" id="IPR001926">
    <property type="entry name" value="TrpB-like_PALP"/>
</dbReference>
<dbReference type="PANTHER" id="PTHR42937:SF1">
    <property type="entry name" value="DIAMINOPROPIONATE AMMONIA-LYASE"/>
    <property type="match status" value="1"/>
</dbReference>
<dbReference type="EC" id="4.3.1.15" evidence="5"/>
<protein>
    <submittedName>
        <fullName evidence="5">Diaminopropionate ammonia-lyase</fullName>
        <ecNumber evidence="5">4.3.1.15</ecNumber>
    </submittedName>
</protein>
<dbReference type="NCBIfam" id="TIGR01747">
    <property type="entry name" value="diampropi_NH3ly"/>
    <property type="match status" value="1"/>
</dbReference>
<dbReference type="GO" id="GO:0008838">
    <property type="term" value="F:diaminopropionate ammonia-lyase activity"/>
    <property type="evidence" value="ECO:0007669"/>
    <property type="project" value="UniProtKB-EC"/>
</dbReference>
<dbReference type="PANTHER" id="PTHR42937">
    <property type="match status" value="1"/>
</dbReference>
<dbReference type="NCBIfam" id="NF006058">
    <property type="entry name" value="PRK08206.1"/>
    <property type="match status" value="1"/>
</dbReference>